<dbReference type="CDD" id="cd00590">
    <property type="entry name" value="RRM_SF"/>
    <property type="match status" value="1"/>
</dbReference>
<dbReference type="PANTHER" id="PTHR10693">
    <property type="entry name" value="RAS GTPASE-ACTIVATING PROTEIN-BINDING PROTEIN"/>
    <property type="match status" value="1"/>
</dbReference>
<accession>A0A7S0UER9</accession>
<dbReference type="PROSITE" id="PS50177">
    <property type="entry name" value="NTF2_DOMAIN"/>
    <property type="match status" value="1"/>
</dbReference>
<evidence type="ECO:0000256" key="2">
    <source>
        <dbReference type="PROSITE-ProRule" id="PRU00176"/>
    </source>
</evidence>
<sequence length="405" mass="43892">MVVTASVIFNGSGSVKTERRKTFVQTFFLAKNGRNFAVTNDILRFLTLVAEPETPEELEEAVYVDANTGTDDELEVTEKTETAESTALVADEKKTDPMEDKTAAVIEDESSAPGGGVEETKEEAPEEDSTGSDSKKISSSKENKGKKNKGAKQQQQPPPASKPAPGSWASLVVSGGSAPNTPSRAPEKKAPNNNIKPSTKQPPLPPSDDAKDNGETEKKSEKDKSMTPSNGKANAKSEKANNNNNNNTKSKDKERTKRDPDNTLVIKNLSENIKEQDILGMFQPFATATKAKIVGTNLNHHRLLAFVDYDSVAPVMAALKKHKETPFEWNGKVLEVDQKTLEQRARRKAGGNQNTSNNQNNQNNNNQNNGFRNAGAGRGGNSKYNNNQNGRGDGGGRRRGTRAGR</sequence>
<evidence type="ECO:0000313" key="6">
    <source>
        <dbReference type="EMBL" id="CAD8760219.1"/>
    </source>
</evidence>
<feature type="compositionally biased region" description="Basic and acidic residues" evidence="3">
    <location>
        <begin position="249"/>
        <end position="261"/>
    </location>
</feature>
<dbReference type="SUPFAM" id="SSF54928">
    <property type="entry name" value="RNA-binding domain, RBD"/>
    <property type="match status" value="1"/>
</dbReference>
<reference evidence="6" key="1">
    <citation type="submission" date="2021-01" db="EMBL/GenBank/DDBJ databases">
        <authorList>
            <person name="Corre E."/>
            <person name="Pelletier E."/>
            <person name="Niang G."/>
            <person name="Scheremetjew M."/>
            <person name="Finn R."/>
            <person name="Kale V."/>
            <person name="Holt S."/>
            <person name="Cochrane G."/>
            <person name="Meng A."/>
            <person name="Brown T."/>
            <person name="Cohen L."/>
        </authorList>
    </citation>
    <scope>NUCLEOTIDE SEQUENCE</scope>
    <source>
        <strain evidence="6">UNC1205</strain>
    </source>
</reference>
<feature type="compositionally biased region" description="Low complexity" evidence="3">
    <location>
        <begin position="350"/>
        <end position="375"/>
    </location>
</feature>
<dbReference type="SMART" id="SM00360">
    <property type="entry name" value="RRM"/>
    <property type="match status" value="1"/>
</dbReference>
<name>A0A7S0UER9_9STRA</name>
<dbReference type="EMBL" id="HBFL01000355">
    <property type="protein sequence ID" value="CAD8760219.1"/>
    <property type="molecule type" value="Transcribed_RNA"/>
</dbReference>
<dbReference type="GO" id="GO:0003729">
    <property type="term" value="F:mRNA binding"/>
    <property type="evidence" value="ECO:0007669"/>
    <property type="project" value="TreeGrafter"/>
</dbReference>
<feature type="region of interest" description="Disordered" evidence="3">
    <location>
        <begin position="91"/>
        <end position="263"/>
    </location>
</feature>
<feature type="compositionally biased region" description="Basic and acidic residues" evidence="3">
    <location>
        <begin position="91"/>
        <end position="102"/>
    </location>
</feature>
<feature type="compositionally biased region" description="Basic and acidic residues" evidence="3">
    <location>
        <begin position="133"/>
        <end position="145"/>
    </location>
</feature>
<dbReference type="InterPro" id="IPR012677">
    <property type="entry name" value="Nucleotide-bd_a/b_plait_sf"/>
</dbReference>
<dbReference type="SUPFAM" id="SSF54427">
    <property type="entry name" value="NTF2-like"/>
    <property type="match status" value="1"/>
</dbReference>
<dbReference type="InterPro" id="IPR032710">
    <property type="entry name" value="NTF2-like_dom_sf"/>
</dbReference>
<dbReference type="PANTHER" id="PTHR10693:SF20">
    <property type="entry name" value="AT27578P"/>
    <property type="match status" value="1"/>
</dbReference>
<dbReference type="GO" id="GO:0005829">
    <property type="term" value="C:cytosol"/>
    <property type="evidence" value="ECO:0007669"/>
    <property type="project" value="TreeGrafter"/>
</dbReference>
<evidence type="ECO:0000256" key="1">
    <source>
        <dbReference type="ARBA" id="ARBA00022884"/>
    </source>
</evidence>
<gene>
    <name evidence="6" type="ORF">PDEL1432_LOCUS258</name>
</gene>
<proteinExistence type="predicted"/>
<dbReference type="InterPro" id="IPR039539">
    <property type="entry name" value="Ras_GTPase_bind_prot"/>
</dbReference>
<protein>
    <recommendedName>
        <fullName evidence="7">RRM domain-containing protein</fullName>
    </recommendedName>
</protein>
<dbReference type="InterPro" id="IPR035979">
    <property type="entry name" value="RBD_domain_sf"/>
</dbReference>
<keyword evidence="1 2" id="KW-0694">RNA-binding</keyword>
<feature type="domain" description="NTF2" evidence="5">
    <location>
        <begin position="1"/>
        <end position="45"/>
    </location>
</feature>
<evidence type="ECO:0000259" key="5">
    <source>
        <dbReference type="PROSITE" id="PS50177"/>
    </source>
</evidence>
<dbReference type="GO" id="GO:1990904">
    <property type="term" value="C:ribonucleoprotein complex"/>
    <property type="evidence" value="ECO:0007669"/>
    <property type="project" value="TreeGrafter"/>
</dbReference>
<dbReference type="InterPro" id="IPR018222">
    <property type="entry name" value="Nuclear_transport_factor_2_euk"/>
</dbReference>
<feature type="region of interest" description="Disordered" evidence="3">
    <location>
        <begin position="343"/>
        <end position="405"/>
    </location>
</feature>
<evidence type="ECO:0008006" key="7">
    <source>
        <dbReference type="Google" id="ProtNLM"/>
    </source>
</evidence>
<dbReference type="InterPro" id="IPR000504">
    <property type="entry name" value="RRM_dom"/>
</dbReference>
<feature type="domain" description="RRM" evidence="4">
    <location>
        <begin position="262"/>
        <end position="341"/>
    </location>
</feature>
<dbReference type="Gene3D" id="3.10.450.50">
    <property type="match status" value="1"/>
</dbReference>
<evidence type="ECO:0000256" key="3">
    <source>
        <dbReference type="SAM" id="MobiDB-lite"/>
    </source>
</evidence>
<dbReference type="Gene3D" id="3.30.70.330">
    <property type="match status" value="1"/>
</dbReference>
<dbReference type="InterPro" id="IPR002075">
    <property type="entry name" value="NTF2_dom"/>
</dbReference>
<dbReference type="AlphaFoldDB" id="A0A7S0UER9"/>
<feature type="compositionally biased region" description="Basic and acidic residues" evidence="3">
    <location>
        <begin position="208"/>
        <end position="225"/>
    </location>
</feature>
<dbReference type="Pfam" id="PF02136">
    <property type="entry name" value="NTF2"/>
    <property type="match status" value="1"/>
</dbReference>
<organism evidence="6">
    <name type="scientific">Pseudo-nitzschia delicatissima</name>
    <dbReference type="NCBI Taxonomy" id="44447"/>
    <lineage>
        <taxon>Eukaryota</taxon>
        <taxon>Sar</taxon>
        <taxon>Stramenopiles</taxon>
        <taxon>Ochrophyta</taxon>
        <taxon>Bacillariophyta</taxon>
        <taxon>Bacillariophyceae</taxon>
        <taxon>Bacillariophycidae</taxon>
        <taxon>Bacillariales</taxon>
        <taxon>Bacillariaceae</taxon>
        <taxon>Pseudo-nitzschia</taxon>
    </lineage>
</organism>
<feature type="compositionally biased region" description="Low complexity" evidence="3">
    <location>
        <begin position="229"/>
        <end position="248"/>
    </location>
</feature>
<dbReference type="PROSITE" id="PS50102">
    <property type="entry name" value="RRM"/>
    <property type="match status" value="1"/>
</dbReference>
<dbReference type="Pfam" id="PF00076">
    <property type="entry name" value="RRM_1"/>
    <property type="match status" value="1"/>
</dbReference>
<evidence type="ECO:0000259" key="4">
    <source>
        <dbReference type="PROSITE" id="PS50102"/>
    </source>
</evidence>